<dbReference type="InterPro" id="IPR029058">
    <property type="entry name" value="AB_hydrolase_fold"/>
</dbReference>
<dbReference type="PANTHER" id="PTHR48081:SF8">
    <property type="entry name" value="ALPHA_BETA HYDROLASE FOLD-3 DOMAIN-CONTAINING PROTEIN-RELATED"/>
    <property type="match status" value="1"/>
</dbReference>
<dbReference type="RefSeq" id="XP_022458532.1">
    <property type="nucleotide sequence ID" value="XM_022602759.1"/>
</dbReference>
<name>W6MJ62_9ASCO</name>
<dbReference type="EMBL" id="HG793127">
    <property type="protein sequence ID" value="CDK26529.1"/>
    <property type="molecule type" value="Genomic_DNA"/>
</dbReference>
<dbReference type="Proteomes" id="UP000019384">
    <property type="component" value="Unassembled WGS sequence"/>
</dbReference>
<organism evidence="3 4">
    <name type="scientific">Kuraishia capsulata CBS 1993</name>
    <dbReference type="NCBI Taxonomy" id="1382522"/>
    <lineage>
        <taxon>Eukaryota</taxon>
        <taxon>Fungi</taxon>
        <taxon>Dikarya</taxon>
        <taxon>Ascomycota</taxon>
        <taxon>Saccharomycotina</taxon>
        <taxon>Pichiomycetes</taxon>
        <taxon>Pichiales</taxon>
        <taxon>Pichiaceae</taxon>
        <taxon>Kuraishia</taxon>
    </lineage>
</organism>
<evidence type="ECO:0000313" key="3">
    <source>
        <dbReference type="EMBL" id="CDK26529.1"/>
    </source>
</evidence>
<reference evidence="3" key="1">
    <citation type="submission" date="2013-12" db="EMBL/GenBank/DDBJ databases">
        <authorList>
            <person name="Genoscope - CEA"/>
        </authorList>
    </citation>
    <scope>NUCLEOTIDE SEQUENCE</scope>
    <source>
        <strain evidence="3">CBS 1993</strain>
    </source>
</reference>
<accession>W6MJ62</accession>
<dbReference type="STRING" id="1382522.W6MJ62"/>
<dbReference type="GO" id="GO:0016787">
    <property type="term" value="F:hydrolase activity"/>
    <property type="evidence" value="ECO:0007669"/>
    <property type="project" value="UniProtKB-KW"/>
</dbReference>
<dbReference type="GeneID" id="34519920"/>
<dbReference type="OrthoDB" id="408631at2759"/>
<evidence type="ECO:0000256" key="1">
    <source>
        <dbReference type="ARBA" id="ARBA00022801"/>
    </source>
</evidence>
<keyword evidence="1" id="KW-0378">Hydrolase</keyword>
<dbReference type="InterPro" id="IPR013094">
    <property type="entry name" value="AB_hydrolase_3"/>
</dbReference>
<proteinExistence type="predicted"/>
<feature type="domain" description="Alpha/beta hydrolase fold-3" evidence="2">
    <location>
        <begin position="98"/>
        <end position="314"/>
    </location>
</feature>
<protein>
    <recommendedName>
        <fullName evidence="2">Alpha/beta hydrolase fold-3 domain-containing protein</fullName>
    </recommendedName>
</protein>
<dbReference type="HOGENOM" id="CLU_012494_6_2_1"/>
<dbReference type="AlphaFoldDB" id="W6MJ62"/>
<evidence type="ECO:0000313" key="4">
    <source>
        <dbReference type="Proteomes" id="UP000019384"/>
    </source>
</evidence>
<reference evidence="3" key="2">
    <citation type="submission" date="2014-02" db="EMBL/GenBank/DDBJ databases">
        <title>Complete DNA sequence of /Kuraishia capsulata/ illustrates novel genomic features among budding yeasts (/Saccharomycotina/).</title>
        <authorList>
            <person name="Morales L."/>
            <person name="Noel B."/>
            <person name="Porcel B."/>
            <person name="Marcet-Houben M."/>
            <person name="Hullo M-F."/>
            <person name="Sacerdot C."/>
            <person name="Tekaia F."/>
            <person name="Leh-Louis V."/>
            <person name="Despons L."/>
            <person name="Khanna V."/>
            <person name="Aury J-M."/>
            <person name="Barbe V."/>
            <person name="Couloux A."/>
            <person name="Labadie K."/>
            <person name="Pelletier E."/>
            <person name="Souciet J-L."/>
            <person name="Boekhout T."/>
            <person name="Gabaldon T."/>
            <person name="Wincker P."/>
            <person name="Dujon B."/>
        </authorList>
    </citation>
    <scope>NUCLEOTIDE SEQUENCE</scope>
    <source>
        <strain evidence="3">CBS 1993</strain>
    </source>
</reference>
<dbReference type="Pfam" id="PF07859">
    <property type="entry name" value="Abhydrolase_3"/>
    <property type="match status" value="1"/>
</dbReference>
<evidence type="ECO:0000259" key="2">
    <source>
        <dbReference type="Pfam" id="PF07859"/>
    </source>
</evidence>
<dbReference type="SUPFAM" id="SSF53474">
    <property type="entry name" value="alpha/beta-Hydrolases"/>
    <property type="match status" value="1"/>
</dbReference>
<gene>
    <name evidence="3" type="ORF">KUCA_T00002501001</name>
</gene>
<keyword evidence="4" id="KW-1185">Reference proteome</keyword>
<dbReference type="Gene3D" id="3.40.50.1820">
    <property type="entry name" value="alpha/beta hydrolase"/>
    <property type="match status" value="1"/>
</dbReference>
<sequence>MSTPQPPYPLDPSVEHLLEPQYVEFYNKYIINQQVVHHQPVEASRSSGVLIPGASDALEVAKIEDYTLTRTETKGESFKVRVFTPTSPKPEAGYPIFLYFHGGGWVLGNINTENVHCTNWAQRAECVCVSVDYRLAPEHPYPAAVEDAWESYLWLANGGASLIGGDLTKLAAGGSSAGGNLTAILTHMITERQSSTPSLPSICFQLLVVPVTDNTADGDIYWTYDKFQNTAALPREKMLWYRYKYLPDEKTWSEPRASPLYYPERSFKSCPPAYVAVAELDVLRAEGEFYAAKLQRSGVPVKVKVYKGVPHVVMAMDGVLDRGKELVSDCCEELYKAFH</sequence>
<dbReference type="PANTHER" id="PTHR48081">
    <property type="entry name" value="AB HYDROLASE SUPERFAMILY PROTEIN C4A8.06C"/>
    <property type="match status" value="1"/>
</dbReference>
<dbReference type="InterPro" id="IPR050300">
    <property type="entry name" value="GDXG_lipolytic_enzyme"/>
</dbReference>